<evidence type="ECO:0000313" key="1">
    <source>
        <dbReference type="EMBL" id="KUO41529.1"/>
    </source>
</evidence>
<comment type="caution">
    <text evidence="1">The sequence shown here is derived from an EMBL/GenBank/DDBJ whole genome shotgun (WGS) entry which is preliminary data.</text>
</comment>
<sequence>MKFQKKKELIARGERISPIDELLNHQNTLNKKFNFSSKHFFEIELGQRHRHLNDIGGGIRRL</sequence>
<gene>
    <name evidence="1" type="ORF">APZ16_05245</name>
</gene>
<name>A0A147JY71_HADYE</name>
<dbReference type="AlphaFoldDB" id="A0A147JY71"/>
<dbReference type="Proteomes" id="UP000074294">
    <property type="component" value="Unassembled WGS sequence"/>
</dbReference>
<reference evidence="1 2" key="1">
    <citation type="journal article" date="2016" name="Nat. Microbiol.">
        <title>Genomic inference of the metabolism of cosmopolitan subsurface Archaea, Hadesarchaea.</title>
        <authorList>
            <person name="Baker B.J."/>
            <person name="Saw J.H."/>
            <person name="Lind A.E."/>
            <person name="Lazar C.S."/>
            <person name="Hinrichs K.-U."/>
            <person name="Teske A.P."/>
            <person name="Ettema T.J."/>
        </authorList>
    </citation>
    <scope>NUCLEOTIDE SEQUENCE [LARGE SCALE GENOMIC DNA]</scope>
</reference>
<organism evidence="1 2">
    <name type="scientific">Hadarchaeum yellowstonense</name>
    <dbReference type="NCBI Taxonomy" id="1776334"/>
    <lineage>
        <taxon>Archaea</taxon>
        <taxon>Methanobacteriati</taxon>
        <taxon>Candidatus Hadarchaeota</taxon>
        <taxon>Candidatus Hadarchaeia</taxon>
        <taxon>Candidatus Hadarchaeales</taxon>
        <taxon>Candidatus Hadarchaeaceae</taxon>
        <taxon>Candidatus Hadarchaeum</taxon>
    </lineage>
</organism>
<dbReference type="STRING" id="1776334.APZ16_05245"/>
<evidence type="ECO:0000313" key="2">
    <source>
        <dbReference type="Proteomes" id="UP000074294"/>
    </source>
</evidence>
<protein>
    <submittedName>
        <fullName evidence="1">Uncharacterized protein</fullName>
    </submittedName>
</protein>
<proteinExistence type="predicted"/>
<accession>A0A147JY71</accession>
<dbReference type="EMBL" id="LQMQ01000019">
    <property type="protein sequence ID" value="KUO41529.1"/>
    <property type="molecule type" value="Genomic_DNA"/>
</dbReference>